<evidence type="ECO:0000256" key="3">
    <source>
        <dbReference type="ARBA" id="ARBA00022598"/>
    </source>
</evidence>
<dbReference type="Gene3D" id="1.25.40.20">
    <property type="entry name" value="Ankyrin repeat-containing domain"/>
    <property type="match status" value="1"/>
</dbReference>
<keyword evidence="7" id="KW-0061">Asparagine biosynthesis</keyword>
<keyword evidence="3" id="KW-0436">Ligase</keyword>
<dbReference type="InterPro" id="IPR014729">
    <property type="entry name" value="Rossmann-like_a/b/a_fold"/>
</dbReference>
<protein>
    <recommendedName>
        <fullName evidence="2">asparagine synthase (glutamine-hydrolyzing)</fullName>
        <ecNumber evidence="2">6.3.5.4</ecNumber>
    </recommendedName>
</protein>
<keyword evidence="14" id="KW-1185">Reference proteome</keyword>
<dbReference type="GO" id="GO:0005829">
    <property type="term" value="C:cytosol"/>
    <property type="evidence" value="ECO:0007669"/>
    <property type="project" value="TreeGrafter"/>
</dbReference>
<sequence>MCGILAILGSSEPAPKLRKKALSLSARIRHRGPDWNGVFASEDSILTHERLAIVDLENGAQPLLNEDESIALTVNGEIYNHKALRDIYLSSGKHTFKTNSDCEPILHAYEDKGDDFVDSLSGDFAFVLYDSKSKSYLAARDPIGVVPLYIGWAKDGSTWFASEMKALKDDCIKFQSFPPGHYYSSKTKEFIRYYNPKWFDQHIPAHTSEAEVLPLIRESFEKAVVARMMCDVPYGVLLSGGLDSSLVASIAARHAEKRTEDSEQSRAWWPRLHSFCIGLRDAPDLKAAREVADYLGTVHHEFYFTVQEGIDALTDVIRSLETYDVTTIRASTPMYFLARRIKAMGVKMVLSGEGSDEVFGGYLYFHNAPDAAEFHQECCRRIKALHSFDCLRANKSTAAWGVEVRVPFLDRNFLDVAMDVDPVHKICKDADGKSRIEKYVLRKAFDVKQGEKPYLPDSVLWRQKEQFSDGVGYSWIGGLKDYTEAEISDEDFAKREILFPDDTPATKEAFYYRRIFESLFPGKECRETVAHWIPTWGASQDPSGRAQSLPNLGKTNYIYVLIMYSIQNVTTSSSSSSSTTTTTTTMLNLSDYERMRIASKLGDTETLGSILSQFCQDSACQKYEQQQQQEEEQQFCLCKYNFLNQRDQDGMTFLHLASLNHYTKSIELLVEHGSNINIVNNDGQTSLHMICNYQFNLCGEENLSLVQYIVNHGVDTNVEDYFGHTAAYYASLNGRFLIVRWLLEYELQMDELVRQSSNSTVESSLPSSSSSTTNNNNNNILSKSLLSNSNTSLLNRNNSTRHQQQQTGSYCRNYQLVYQPLKYIISIAYPLIEIICCMPIMDDHNSTSTLSRSTNSRPITTVMTPNTRTSLLRDFSS</sequence>
<reference evidence="13 14" key="1">
    <citation type="journal article" date="2011" name="Genome Res.">
        <title>Phylogeny-wide analysis of social amoeba genomes highlights ancient origins for complex intercellular communication.</title>
        <authorList>
            <person name="Heidel A.J."/>
            <person name="Lawal H.M."/>
            <person name="Felder M."/>
            <person name="Schilde C."/>
            <person name="Helps N.R."/>
            <person name="Tunggal B."/>
            <person name="Rivero F."/>
            <person name="John U."/>
            <person name="Schleicher M."/>
            <person name="Eichinger L."/>
            <person name="Platzer M."/>
            <person name="Noegel A.A."/>
            <person name="Schaap P."/>
            <person name="Gloeckner G."/>
        </authorList>
    </citation>
    <scope>NUCLEOTIDE SEQUENCE [LARGE SCALE GENOMIC DNA]</scope>
    <source>
        <strain evidence="14">ATCC 26659 / Pp 5 / PN500</strain>
    </source>
</reference>
<dbReference type="PANTHER" id="PTHR11772">
    <property type="entry name" value="ASPARAGINE SYNTHETASE"/>
    <property type="match status" value="1"/>
</dbReference>
<dbReference type="InParanoid" id="D3B3X6"/>
<dbReference type="CDD" id="cd01991">
    <property type="entry name" value="Asn_synthase_B_C"/>
    <property type="match status" value="1"/>
</dbReference>
<dbReference type="PANTHER" id="PTHR11772:SF2">
    <property type="entry name" value="ASPARAGINE SYNTHETASE [GLUTAMINE-HYDROLYZING]"/>
    <property type="match status" value="1"/>
</dbReference>
<proteinExistence type="predicted"/>
<dbReference type="FunFam" id="3.40.50.620:FF:000031">
    <property type="entry name" value="Asparagine synthase B"/>
    <property type="match status" value="1"/>
</dbReference>
<dbReference type="InterPro" id="IPR036770">
    <property type="entry name" value="Ankyrin_rpt-contain_sf"/>
</dbReference>
<dbReference type="InterPro" id="IPR029055">
    <property type="entry name" value="Ntn_hydrolases_N"/>
</dbReference>
<evidence type="ECO:0000256" key="2">
    <source>
        <dbReference type="ARBA" id="ARBA00012737"/>
    </source>
</evidence>
<dbReference type="SUPFAM" id="SSF48403">
    <property type="entry name" value="Ankyrin repeat"/>
    <property type="match status" value="1"/>
</dbReference>
<feature type="domain" description="Glutamine amidotransferase type-2" evidence="12">
    <location>
        <begin position="2"/>
        <end position="188"/>
    </location>
</feature>
<evidence type="ECO:0000256" key="5">
    <source>
        <dbReference type="ARBA" id="ARBA00022741"/>
    </source>
</evidence>
<evidence type="ECO:0000256" key="10">
    <source>
        <dbReference type="PROSITE-ProRule" id="PRU00023"/>
    </source>
</evidence>
<keyword evidence="8" id="KW-0315">Glutamine amidotransferase</keyword>
<keyword evidence="4" id="KW-0028">Amino-acid biosynthesis</keyword>
<dbReference type="EC" id="6.3.5.4" evidence="2"/>
<dbReference type="GO" id="GO:0006529">
    <property type="term" value="P:asparagine biosynthetic process"/>
    <property type="evidence" value="ECO:0007669"/>
    <property type="project" value="UniProtKB-KW"/>
</dbReference>
<dbReference type="CDD" id="cd00712">
    <property type="entry name" value="AsnB"/>
    <property type="match status" value="1"/>
</dbReference>
<dbReference type="InterPro" id="IPR033738">
    <property type="entry name" value="AsnB_N"/>
</dbReference>
<evidence type="ECO:0000256" key="6">
    <source>
        <dbReference type="ARBA" id="ARBA00022840"/>
    </source>
</evidence>
<name>D3B3X6_HETP5</name>
<evidence type="ECO:0000313" key="14">
    <source>
        <dbReference type="Proteomes" id="UP000001396"/>
    </source>
</evidence>
<dbReference type="SUPFAM" id="SSF52402">
    <property type="entry name" value="Adenine nucleotide alpha hydrolases-like"/>
    <property type="match status" value="1"/>
</dbReference>
<keyword evidence="6" id="KW-0067">ATP-binding</keyword>
<dbReference type="AlphaFoldDB" id="D3B3X6"/>
<dbReference type="InterPro" id="IPR024286">
    <property type="entry name" value="DUF3700"/>
</dbReference>
<dbReference type="SUPFAM" id="SSF56235">
    <property type="entry name" value="N-terminal nucleophile aminohydrolases (Ntn hydrolases)"/>
    <property type="match status" value="1"/>
</dbReference>
<dbReference type="GO" id="GO:0005524">
    <property type="term" value="F:ATP binding"/>
    <property type="evidence" value="ECO:0007669"/>
    <property type="project" value="UniProtKB-KW"/>
</dbReference>
<dbReference type="InterPro" id="IPR017932">
    <property type="entry name" value="GATase_2_dom"/>
</dbReference>
<evidence type="ECO:0000259" key="12">
    <source>
        <dbReference type="PROSITE" id="PS51278"/>
    </source>
</evidence>
<evidence type="ECO:0000256" key="4">
    <source>
        <dbReference type="ARBA" id="ARBA00022605"/>
    </source>
</evidence>
<dbReference type="Proteomes" id="UP000001396">
    <property type="component" value="Unassembled WGS sequence"/>
</dbReference>
<dbReference type="InterPro" id="IPR006426">
    <property type="entry name" value="Asn_synth_AEB"/>
</dbReference>
<evidence type="ECO:0000256" key="1">
    <source>
        <dbReference type="ARBA" id="ARBA00005187"/>
    </source>
</evidence>
<dbReference type="PROSITE" id="PS50088">
    <property type="entry name" value="ANK_REPEAT"/>
    <property type="match status" value="1"/>
</dbReference>
<dbReference type="GeneID" id="31358620"/>
<gene>
    <name evidence="13" type="primary">asns</name>
    <name evidence="13" type="ORF">PPL_03097</name>
</gene>
<feature type="region of interest" description="Disordered" evidence="11">
    <location>
        <begin position="760"/>
        <end position="781"/>
    </location>
</feature>
<evidence type="ECO:0000313" key="13">
    <source>
        <dbReference type="EMBL" id="EFA84024.1"/>
    </source>
</evidence>
<evidence type="ECO:0000256" key="9">
    <source>
        <dbReference type="ARBA" id="ARBA00048741"/>
    </source>
</evidence>
<dbReference type="SMART" id="SM01172">
    <property type="entry name" value="DUF3700"/>
    <property type="match status" value="1"/>
</dbReference>
<dbReference type="PROSITE" id="PS51278">
    <property type="entry name" value="GATASE_TYPE_2"/>
    <property type="match status" value="1"/>
</dbReference>
<keyword evidence="10" id="KW-0040">ANK repeat</keyword>
<dbReference type="Pfam" id="PF13537">
    <property type="entry name" value="GATase_7"/>
    <property type="match status" value="1"/>
</dbReference>
<keyword evidence="5" id="KW-0547">Nucleotide-binding</keyword>
<evidence type="ECO:0000256" key="11">
    <source>
        <dbReference type="SAM" id="MobiDB-lite"/>
    </source>
</evidence>
<comment type="pathway">
    <text evidence="1">Amino-acid biosynthesis; L-asparagine biosynthesis; L-asparagine from L-aspartate (L-Gln route): step 1/1.</text>
</comment>
<dbReference type="FunCoup" id="D3B3X6">
    <property type="interactions" value="336"/>
</dbReference>
<dbReference type="InterPro" id="IPR001962">
    <property type="entry name" value="Asn_synthase"/>
</dbReference>
<dbReference type="STRING" id="670386.D3B3X6"/>
<dbReference type="Gene3D" id="3.40.50.620">
    <property type="entry name" value="HUPs"/>
    <property type="match status" value="1"/>
</dbReference>
<dbReference type="NCBIfam" id="TIGR01536">
    <property type="entry name" value="asn_synth_AEB"/>
    <property type="match status" value="1"/>
</dbReference>
<comment type="catalytic activity">
    <reaction evidence="9">
        <text>L-aspartate + L-glutamine + ATP + H2O = L-asparagine + L-glutamate + AMP + diphosphate + H(+)</text>
        <dbReference type="Rhea" id="RHEA:12228"/>
        <dbReference type="ChEBI" id="CHEBI:15377"/>
        <dbReference type="ChEBI" id="CHEBI:15378"/>
        <dbReference type="ChEBI" id="CHEBI:29985"/>
        <dbReference type="ChEBI" id="CHEBI:29991"/>
        <dbReference type="ChEBI" id="CHEBI:30616"/>
        <dbReference type="ChEBI" id="CHEBI:33019"/>
        <dbReference type="ChEBI" id="CHEBI:58048"/>
        <dbReference type="ChEBI" id="CHEBI:58359"/>
        <dbReference type="ChEBI" id="CHEBI:456215"/>
        <dbReference type="EC" id="6.3.5.4"/>
    </reaction>
</comment>
<comment type="caution">
    <text evidence="13">The sequence shown here is derived from an EMBL/GenBank/DDBJ whole genome shotgun (WGS) entry which is preliminary data.</text>
</comment>
<organism evidence="13 14">
    <name type="scientific">Heterostelium pallidum (strain ATCC 26659 / Pp 5 / PN500)</name>
    <name type="common">Cellular slime mold</name>
    <name type="synonym">Polysphondylium pallidum</name>
    <dbReference type="NCBI Taxonomy" id="670386"/>
    <lineage>
        <taxon>Eukaryota</taxon>
        <taxon>Amoebozoa</taxon>
        <taxon>Evosea</taxon>
        <taxon>Eumycetozoa</taxon>
        <taxon>Dictyostelia</taxon>
        <taxon>Acytosteliales</taxon>
        <taxon>Acytosteliaceae</taxon>
        <taxon>Heterostelium</taxon>
    </lineage>
</organism>
<dbReference type="GO" id="GO:0004066">
    <property type="term" value="F:asparagine synthase (glutamine-hydrolyzing) activity"/>
    <property type="evidence" value="ECO:0007669"/>
    <property type="project" value="UniProtKB-EC"/>
</dbReference>
<dbReference type="NCBIfam" id="NF006949">
    <property type="entry name" value="PRK09431.1"/>
    <property type="match status" value="1"/>
</dbReference>
<evidence type="ECO:0000256" key="7">
    <source>
        <dbReference type="ARBA" id="ARBA00022888"/>
    </source>
</evidence>
<dbReference type="EMBL" id="ADBJ01000010">
    <property type="protein sequence ID" value="EFA84024.1"/>
    <property type="molecule type" value="Genomic_DNA"/>
</dbReference>
<dbReference type="PROSITE" id="PS50297">
    <property type="entry name" value="ANK_REP_REGION"/>
    <property type="match status" value="1"/>
</dbReference>
<dbReference type="Pfam" id="PF00733">
    <property type="entry name" value="Asn_synthase"/>
    <property type="match status" value="1"/>
</dbReference>
<dbReference type="Pfam" id="PF12796">
    <property type="entry name" value="Ank_2"/>
    <property type="match status" value="1"/>
</dbReference>
<dbReference type="InterPro" id="IPR002110">
    <property type="entry name" value="Ankyrin_rpt"/>
</dbReference>
<accession>D3B3X6</accession>
<dbReference type="Gene3D" id="3.60.20.10">
    <property type="entry name" value="Glutamine Phosphoribosylpyrophosphate, subunit 1, domain 1"/>
    <property type="match status" value="1"/>
</dbReference>
<dbReference type="InterPro" id="IPR050795">
    <property type="entry name" value="Asn_Synthetase"/>
</dbReference>
<dbReference type="RefSeq" id="XP_020436141.1">
    <property type="nucleotide sequence ID" value="XM_020574069.1"/>
</dbReference>
<feature type="repeat" description="ANK" evidence="10">
    <location>
        <begin position="649"/>
        <end position="681"/>
    </location>
</feature>
<dbReference type="SMART" id="SM00248">
    <property type="entry name" value="ANK"/>
    <property type="match status" value="3"/>
</dbReference>
<evidence type="ECO:0000256" key="8">
    <source>
        <dbReference type="ARBA" id="ARBA00022962"/>
    </source>
</evidence>